<dbReference type="PANTHER" id="PTHR45436">
    <property type="entry name" value="SENSOR HISTIDINE KINASE YKOH"/>
    <property type="match status" value="1"/>
</dbReference>
<keyword evidence="9" id="KW-0902">Two-component regulatory system</keyword>
<feature type="domain" description="Histidine kinase" evidence="12">
    <location>
        <begin position="273"/>
        <end position="482"/>
    </location>
</feature>
<comment type="subcellular location">
    <subcellularLocation>
        <location evidence="2">Membrane</location>
    </subcellularLocation>
</comment>
<keyword evidence="8 11" id="KW-1133">Transmembrane helix</keyword>
<evidence type="ECO:0000256" key="4">
    <source>
        <dbReference type="ARBA" id="ARBA00022553"/>
    </source>
</evidence>
<dbReference type="Pfam" id="PF02518">
    <property type="entry name" value="HATPase_c"/>
    <property type="match status" value="1"/>
</dbReference>
<dbReference type="Pfam" id="PF00672">
    <property type="entry name" value="HAMP"/>
    <property type="match status" value="1"/>
</dbReference>
<reference evidence="14" key="1">
    <citation type="submission" date="2020-05" db="EMBL/GenBank/DDBJ databases">
        <authorList>
            <person name="Chiriac C."/>
            <person name="Salcher M."/>
            <person name="Ghai R."/>
            <person name="Kavagutti S V."/>
        </authorList>
    </citation>
    <scope>NUCLEOTIDE SEQUENCE</scope>
</reference>
<dbReference type="CDD" id="cd06225">
    <property type="entry name" value="HAMP"/>
    <property type="match status" value="1"/>
</dbReference>
<evidence type="ECO:0000259" key="13">
    <source>
        <dbReference type="PROSITE" id="PS50885"/>
    </source>
</evidence>
<evidence type="ECO:0000256" key="6">
    <source>
        <dbReference type="ARBA" id="ARBA00022692"/>
    </source>
</evidence>
<dbReference type="SMART" id="SM00387">
    <property type="entry name" value="HATPase_c"/>
    <property type="match status" value="1"/>
</dbReference>
<dbReference type="InterPro" id="IPR050428">
    <property type="entry name" value="TCS_sensor_his_kinase"/>
</dbReference>
<feature type="transmembrane region" description="Helical" evidence="11">
    <location>
        <begin position="43"/>
        <end position="64"/>
    </location>
</feature>
<dbReference type="PROSITE" id="PS50109">
    <property type="entry name" value="HIS_KIN"/>
    <property type="match status" value="1"/>
</dbReference>
<keyword evidence="4" id="KW-0597">Phosphoprotein</keyword>
<dbReference type="InterPro" id="IPR005467">
    <property type="entry name" value="His_kinase_dom"/>
</dbReference>
<dbReference type="Gene3D" id="1.10.287.130">
    <property type="match status" value="1"/>
</dbReference>
<organism evidence="14">
    <name type="scientific">freshwater metagenome</name>
    <dbReference type="NCBI Taxonomy" id="449393"/>
    <lineage>
        <taxon>unclassified sequences</taxon>
        <taxon>metagenomes</taxon>
        <taxon>ecological metagenomes</taxon>
    </lineage>
</organism>
<dbReference type="SUPFAM" id="SSF55874">
    <property type="entry name" value="ATPase domain of HSP90 chaperone/DNA topoisomerase II/histidine kinase"/>
    <property type="match status" value="1"/>
</dbReference>
<dbReference type="CDD" id="cd00082">
    <property type="entry name" value="HisKA"/>
    <property type="match status" value="1"/>
</dbReference>
<dbReference type="InterPro" id="IPR036097">
    <property type="entry name" value="HisK_dim/P_sf"/>
</dbReference>
<evidence type="ECO:0000256" key="2">
    <source>
        <dbReference type="ARBA" id="ARBA00004370"/>
    </source>
</evidence>
<dbReference type="PRINTS" id="PR00344">
    <property type="entry name" value="BCTRLSENSOR"/>
</dbReference>
<comment type="catalytic activity">
    <reaction evidence="1">
        <text>ATP + protein L-histidine = ADP + protein N-phospho-L-histidine.</text>
        <dbReference type="EC" id="2.7.13.3"/>
    </reaction>
</comment>
<dbReference type="GO" id="GO:0005886">
    <property type="term" value="C:plasma membrane"/>
    <property type="evidence" value="ECO:0007669"/>
    <property type="project" value="TreeGrafter"/>
</dbReference>
<dbReference type="SMART" id="SM00304">
    <property type="entry name" value="HAMP"/>
    <property type="match status" value="1"/>
</dbReference>
<sequence>MQAAAVVLSQEPLRKRTYAQRMRRGRSAGGFWSRRGVRARSTIAAVLVVAVALIGGGVALVVVLKVALTSSVEQSVQQRARDVAAQIADEDIEAATPTIGAAAGDGTLVQVVNAAGAVVVSSSSIDGEPAIQTSAASGPEPVTSQVRLPFVDNDPYLVAAIAVQGRDEIVTVVTAQSLVQVQNVYGLVGWLLLFGSPFLLAAVGAVTWLAVGRSLHSVDRIRERVETIGASDLHERVPVPVAKDEVAALATTMNRMLGRLETSAATQRQFIADASHELRSPLTSMRASLDVAQTIGGGDAWVEAEPVLSDEVDRMTRLVGDLLLLAKADEGAVPLHRVDVDLDDLVASEARRLRSQTALAITTSIEPVRVIADPERLAQALRNLVDNAVRFAASEVHLTVAATSGGAVMSVADDGPGIPAEQRDSVLDRFVRLDDHRARDHGGAGLGLAIASEIARLHGGRILVGSSSLGGAQVSVLLPIADRDAPTGSSR</sequence>
<evidence type="ECO:0000256" key="7">
    <source>
        <dbReference type="ARBA" id="ARBA00022777"/>
    </source>
</evidence>
<evidence type="ECO:0000256" key="8">
    <source>
        <dbReference type="ARBA" id="ARBA00022989"/>
    </source>
</evidence>
<evidence type="ECO:0000256" key="11">
    <source>
        <dbReference type="SAM" id="Phobius"/>
    </source>
</evidence>
<dbReference type="PROSITE" id="PS50885">
    <property type="entry name" value="HAMP"/>
    <property type="match status" value="1"/>
</dbReference>
<keyword evidence="6 11" id="KW-0812">Transmembrane</keyword>
<dbReference type="GO" id="GO:0000155">
    <property type="term" value="F:phosphorelay sensor kinase activity"/>
    <property type="evidence" value="ECO:0007669"/>
    <property type="project" value="InterPro"/>
</dbReference>
<gene>
    <name evidence="14" type="ORF">UFOPK3402_01320</name>
</gene>
<keyword evidence="7" id="KW-0418">Kinase</keyword>
<accession>A0A6J7EIF0</accession>
<dbReference type="Pfam" id="PF00512">
    <property type="entry name" value="HisKA"/>
    <property type="match status" value="1"/>
</dbReference>
<evidence type="ECO:0000256" key="5">
    <source>
        <dbReference type="ARBA" id="ARBA00022679"/>
    </source>
</evidence>
<protein>
    <recommendedName>
        <fullName evidence="3">histidine kinase</fullName>
        <ecNumber evidence="3">2.7.13.3</ecNumber>
    </recommendedName>
</protein>
<dbReference type="InterPro" id="IPR036890">
    <property type="entry name" value="HATPase_C_sf"/>
</dbReference>
<dbReference type="InterPro" id="IPR003594">
    <property type="entry name" value="HATPase_dom"/>
</dbReference>
<proteinExistence type="predicted"/>
<dbReference type="Gene3D" id="3.30.565.10">
    <property type="entry name" value="Histidine kinase-like ATPase, C-terminal domain"/>
    <property type="match status" value="1"/>
</dbReference>
<evidence type="ECO:0000256" key="10">
    <source>
        <dbReference type="ARBA" id="ARBA00023136"/>
    </source>
</evidence>
<dbReference type="EMBL" id="CAFBLS010000168">
    <property type="protein sequence ID" value="CAB4881115.1"/>
    <property type="molecule type" value="Genomic_DNA"/>
</dbReference>
<dbReference type="InterPro" id="IPR004358">
    <property type="entry name" value="Sig_transdc_His_kin-like_C"/>
</dbReference>
<dbReference type="SMART" id="SM00388">
    <property type="entry name" value="HisKA"/>
    <property type="match status" value="1"/>
</dbReference>
<dbReference type="EC" id="2.7.13.3" evidence="3"/>
<evidence type="ECO:0000256" key="3">
    <source>
        <dbReference type="ARBA" id="ARBA00012438"/>
    </source>
</evidence>
<evidence type="ECO:0000259" key="12">
    <source>
        <dbReference type="PROSITE" id="PS50109"/>
    </source>
</evidence>
<dbReference type="CDD" id="cd00075">
    <property type="entry name" value="HATPase"/>
    <property type="match status" value="1"/>
</dbReference>
<evidence type="ECO:0000256" key="9">
    <source>
        <dbReference type="ARBA" id="ARBA00023012"/>
    </source>
</evidence>
<feature type="domain" description="HAMP" evidence="13">
    <location>
        <begin position="212"/>
        <end position="265"/>
    </location>
</feature>
<keyword evidence="10 11" id="KW-0472">Membrane</keyword>
<keyword evidence="5" id="KW-0808">Transferase</keyword>
<dbReference type="InterPro" id="IPR003661">
    <property type="entry name" value="HisK_dim/P_dom"/>
</dbReference>
<dbReference type="SUPFAM" id="SSF158472">
    <property type="entry name" value="HAMP domain-like"/>
    <property type="match status" value="1"/>
</dbReference>
<dbReference type="InterPro" id="IPR003660">
    <property type="entry name" value="HAMP_dom"/>
</dbReference>
<feature type="transmembrane region" description="Helical" evidence="11">
    <location>
        <begin position="187"/>
        <end position="211"/>
    </location>
</feature>
<evidence type="ECO:0000256" key="1">
    <source>
        <dbReference type="ARBA" id="ARBA00000085"/>
    </source>
</evidence>
<name>A0A6J7EIF0_9ZZZZ</name>
<evidence type="ECO:0000313" key="14">
    <source>
        <dbReference type="EMBL" id="CAB4881115.1"/>
    </source>
</evidence>
<dbReference type="SUPFAM" id="SSF47384">
    <property type="entry name" value="Homodimeric domain of signal transducing histidine kinase"/>
    <property type="match status" value="1"/>
</dbReference>
<dbReference type="PANTHER" id="PTHR45436:SF5">
    <property type="entry name" value="SENSOR HISTIDINE KINASE TRCS"/>
    <property type="match status" value="1"/>
</dbReference>
<dbReference type="AlphaFoldDB" id="A0A6J7EIF0"/>